<gene>
    <name evidence="1" type="ORF">BS47DRAFT_1299256</name>
</gene>
<comment type="caution">
    <text evidence="1">The sequence shown here is derived from an EMBL/GenBank/DDBJ whole genome shotgun (WGS) entry which is preliminary data.</text>
</comment>
<keyword evidence="2" id="KW-1185">Reference proteome</keyword>
<feature type="non-terminal residue" evidence="1">
    <location>
        <position position="1"/>
    </location>
</feature>
<organism evidence="1 2">
    <name type="scientific">Hydnum rufescens UP504</name>
    <dbReference type="NCBI Taxonomy" id="1448309"/>
    <lineage>
        <taxon>Eukaryota</taxon>
        <taxon>Fungi</taxon>
        <taxon>Dikarya</taxon>
        <taxon>Basidiomycota</taxon>
        <taxon>Agaricomycotina</taxon>
        <taxon>Agaricomycetes</taxon>
        <taxon>Cantharellales</taxon>
        <taxon>Hydnaceae</taxon>
        <taxon>Hydnum</taxon>
    </lineage>
</organism>
<evidence type="ECO:0000313" key="1">
    <source>
        <dbReference type="EMBL" id="KAF9511205.1"/>
    </source>
</evidence>
<evidence type="ECO:0008006" key="3">
    <source>
        <dbReference type="Google" id="ProtNLM"/>
    </source>
</evidence>
<dbReference type="EMBL" id="MU129004">
    <property type="protein sequence ID" value="KAF9511205.1"/>
    <property type="molecule type" value="Genomic_DNA"/>
</dbReference>
<proteinExistence type="predicted"/>
<dbReference type="Proteomes" id="UP000886523">
    <property type="component" value="Unassembled WGS sequence"/>
</dbReference>
<protein>
    <recommendedName>
        <fullName evidence="3">DDE-1 domain-containing protein</fullName>
    </recommendedName>
</protein>
<dbReference type="AlphaFoldDB" id="A0A9P6ASJ9"/>
<sequence>LPQWQKSILIIDIWSVHQSKEFTGWMKGNHPDIKINYIPGGCMCSFLSFETLTLVIFPNRHREVSTCQCRPIMTYQAPYMMPMPRGPDFICQGRAQQRGGTW</sequence>
<evidence type="ECO:0000313" key="2">
    <source>
        <dbReference type="Proteomes" id="UP000886523"/>
    </source>
</evidence>
<dbReference type="OrthoDB" id="3341102at2759"/>
<accession>A0A9P6ASJ9</accession>
<reference evidence="1" key="1">
    <citation type="journal article" date="2020" name="Nat. Commun.">
        <title>Large-scale genome sequencing of mycorrhizal fungi provides insights into the early evolution of symbiotic traits.</title>
        <authorList>
            <person name="Miyauchi S."/>
            <person name="Kiss E."/>
            <person name="Kuo A."/>
            <person name="Drula E."/>
            <person name="Kohler A."/>
            <person name="Sanchez-Garcia M."/>
            <person name="Morin E."/>
            <person name="Andreopoulos B."/>
            <person name="Barry K.W."/>
            <person name="Bonito G."/>
            <person name="Buee M."/>
            <person name="Carver A."/>
            <person name="Chen C."/>
            <person name="Cichocki N."/>
            <person name="Clum A."/>
            <person name="Culley D."/>
            <person name="Crous P.W."/>
            <person name="Fauchery L."/>
            <person name="Girlanda M."/>
            <person name="Hayes R.D."/>
            <person name="Keri Z."/>
            <person name="LaButti K."/>
            <person name="Lipzen A."/>
            <person name="Lombard V."/>
            <person name="Magnuson J."/>
            <person name="Maillard F."/>
            <person name="Murat C."/>
            <person name="Nolan M."/>
            <person name="Ohm R.A."/>
            <person name="Pangilinan J."/>
            <person name="Pereira M.F."/>
            <person name="Perotto S."/>
            <person name="Peter M."/>
            <person name="Pfister S."/>
            <person name="Riley R."/>
            <person name="Sitrit Y."/>
            <person name="Stielow J.B."/>
            <person name="Szollosi G."/>
            <person name="Zifcakova L."/>
            <person name="Stursova M."/>
            <person name="Spatafora J.W."/>
            <person name="Tedersoo L."/>
            <person name="Vaario L.M."/>
            <person name="Yamada A."/>
            <person name="Yan M."/>
            <person name="Wang P."/>
            <person name="Xu J."/>
            <person name="Bruns T."/>
            <person name="Baldrian P."/>
            <person name="Vilgalys R."/>
            <person name="Dunand C."/>
            <person name="Henrissat B."/>
            <person name="Grigoriev I.V."/>
            <person name="Hibbett D."/>
            <person name="Nagy L.G."/>
            <person name="Martin F.M."/>
        </authorList>
    </citation>
    <scope>NUCLEOTIDE SEQUENCE</scope>
    <source>
        <strain evidence="1">UP504</strain>
    </source>
</reference>
<name>A0A9P6ASJ9_9AGAM</name>